<dbReference type="EMBL" id="CAEZWX010000006">
    <property type="protein sequence ID" value="CAB4662463.1"/>
    <property type="molecule type" value="Genomic_DNA"/>
</dbReference>
<accession>A0A6J6LPG5</accession>
<organism evidence="5">
    <name type="scientific">freshwater metagenome</name>
    <dbReference type="NCBI Taxonomy" id="449393"/>
    <lineage>
        <taxon>unclassified sequences</taxon>
        <taxon>metagenomes</taxon>
        <taxon>ecological metagenomes</taxon>
    </lineage>
</organism>
<evidence type="ECO:0000256" key="2">
    <source>
        <dbReference type="ARBA" id="ARBA00023002"/>
    </source>
</evidence>
<dbReference type="HAMAP" id="MF_01401">
    <property type="entry name" value="MsrA"/>
    <property type="match status" value="1"/>
</dbReference>
<evidence type="ECO:0000313" key="4">
    <source>
        <dbReference type="EMBL" id="CAB4636358.1"/>
    </source>
</evidence>
<dbReference type="Pfam" id="PF01625">
    <property type="entry name" value="PMSR"/>
    <property type="match status" value="1"/>
</dbReference>
<dbReference type="PANTHER" id="PTHR43774:SF1">
    <property type="entry name" value="PEPTIDE METHIONINE SULFOXIDE REDUCTASE MSRA 2"/>
    <property type="match status" value="1"/>
</dbReference>
<gene>
    <name evidence="4" type="ORF">UFOPK2106_00570</name>
    <name evidence="5" type="ORF">UFOPK2328_00086</name>
</gene>
<dbReference type="InterPro" id="IPR036509">
    <property type="entry name" value="Met_Sox_Rdtase_MsrA_sf"/>
</dbReference>
<evidence type="ECO:0000313" key="5">
    <source>
        <dbReference type="EMBL" id="CAB4662463.1"/>
    </source>
</evidence>
<evidence type="ECO:0000259" key="3">
    <source>
        <dbReference type="Pfam" id="PF01625"/>
    </source>
</evidence>
<dbReference type="EMBL" id="CAEZVS010000069">
    <property type="protein sequence ID" value="CAB4636358.1"/>
    <property type="molecule type" value="Genomic_DNA"/>
</dbReference>
<proteinExistence type="inferred from homology"/>
<reference evidence="5" key="1">
    <citation type="submission" date="2020-05" db="EMBL/GenBank/DDBJ databases">
        <authorList>
            <person name="Chiriac C."/>
            <person name="Salcher M."/>
            <person name="Ghai R."/>
            <person name="Kavagutti S V."/>
        </authorList>
    </citation>
    <scope>NUCLEOTIDE SEQUENCE</scope>
</reference>
<dbReference type="AlphaFoldDB" id="A0A6J6LPG5"/>
<name>A0A6J6LPG5_9ZZZZ</name>
<dbReference type="PANTHER" id="PTHR43774">
    <property type="entry name" value="PEPTIDE METHIONINE SULFOXIDE REDUCTASE"/>
    <property type="match status" value="1"/>
</dbReference>
<dbReference type="EC" id="1.8.4.11" evidence="1"/>
<keyword evidence="2" id="KW-0560">Oxidoreductase</keyword>
<sequence>MISFVLGGGCFWCLDSSFMQFRGIQDVEVGYSGGHTGNPDYETVCSEATGHAEVARVIFDENQIPAETVLDIFFTLHDPTQLNRQGNDIGTSYRSCMFYEDEDQKKLFTDAIERAKKVWGESIVTTIQPLEKFWMGEDYHQDFFAKNPNQGYCNFVVKPKMDKTAKAFTSYLK</sequence>
<evidence type="ECO:0000256" key="1">
    <source>
        <dbReference type="ARBA" id="ARBA00012502"/>
    </source>
</evidence>
<dbReference type="NCBIfam" id="TIGR00401">
    <property type="entry name" value="msrA"/>
    <property type="match status" value="1"/>
</dbReference>
<dbReference type="InterPro" id="IPR002569">
    <property type="entry name" value="Met_Sox_Rdtase_MsrA_dom"/>
</dbReference>
<dbReference type="SUPFAM" id="SSF55068">
    <property type="entry name" value="Peptide methionine sulfoxide reductase"/>
    <property type="match status" value="1"/>
</dbReference>
<feature type="domain" description="Peptide methionine sulphoxide reductase MsrA" evidence="3">
    <location>
        <begin position="5"/>
        <end position="154"/>
    </location>
</feature>
<dbReference type="Gene3D" id="3.30.1060.10">
    <property type="entry name" value="Peptide methionine sulphoxide reductase MsrA"/>
    <property type="match status" value="1"/>
</dbReference>
<dbReference type="GO" id="GO:0008113">
    <property type="term" value="F:peptide-methionine (S)-S-oxide reductase activity"/>
    <property type="evidence" value="ECO:0007669"/>
    <property type="project" value="UniProtKB-EC"/>
</dbReference>
<protein>
    <recommendedName>
        <fullName evidence="1">peptide-methionine (S)-S-oxide reductase</fullName>
        <ecNumber evidence="1">1.8.4.11</ecNumber>
    </recommendedName>
</protein>